<dbReference type="PROSITE" id="PS51379">
    <property type="entry name" value="4FE4S_FER_2"/>
    <property type="match status" value="2"/>
</dbReference>
<evidence type="ECO:0000256" key="3">
    <source>
        <dbReference type="ARBA" id="ARBA00022723"/>
    </source>
</evidence>
<dbReference type="SUPFAM" id="SSF142019">
    <property type="entry name" value="Nqo1 FMN-binding domain-like"/>
    <property type="match status" value="1"/>
</dbReference>
<dbReference type="InterPro" id="IPR026902">
    <property type="entry name" value="RnfC_N"/>
</dbReference>
<dbReference type="InterPro" id="IPR019554">
    <property type="entry name" value="Soluble_ligand-bd"/>
</dbReference>
<dbReference type="Pfam" id="PF01512">
    <property type="entry name" value="Complex1_51K"/>
    <property type="match status" value="1"/>
</dbReference>
<dbReference type="GO" id="GO:0009055">
    <property type="term" value="F:electron transfer activity"/>
    <property type="evidence" value="ECO:0007669"/>
    <property type="project" value="InterPro"/>
</dbReference>
<dbReference type="InterPro" id="IPR017900">
    <property type="entry name" value="4Fe4S_Fe_S_CS"/>
</dbReference>
<evidence type="ECO:0000259" key="9">
    <source>
        <dbReference type="PROSITE" id="PS51379"/>
    </source>
</evidence>
<keyword evidence="5 8" id="KW-0249">Electron transport</keyword>
<comment type="subcellular location">
    <subcellularLocation>
        <location evidence="8">Cell membrane</location>
        <topology evidence="8">Peripheral membrane protein</topology>
    </subcellularLocation>
</comment>
<dbReference type="InterPro" id="IPR017896">
    <property type="entry name" value="4Fe4S_Fe-S-bd"/>
</dbReference>
<keyword evidence="4 8" id="KW-0677">Repeat</keyword>
<dbReference type="NCBIfam" id="NF003454">
    <property type="entry name" value="PRK05035.1"/>
    <property type="match status" value="1"/>
</dbReference>
<dbReference type="AlphaFoldDB" id="A0A7V3V0E6"/>
<feature type="binding site" evidence="8">
    <location>
        <position position="376"/>
    </location>
    <ligand>
        <name>[4Fe-4S] cluster</name>
        <dbReference type="ChEBI" id="CHEBI:49883"/>
        <label>2</label>
    </ligand>
</feature>
<evidence type="ECO:0000256" key="7">
    <source>
        <dbReference type="ARBA" id="ARBA00023014"/>
    </source>
</evidence>
<dbReference type="EC" id="7.-.-.-" evidence="8"/>
<feature type="binding site" evidence="8">
    <location>
        <position position="405"/>
    </location>
    <ligand>
        <name>[4Fe-4S] cluster</name>
        <dbReference type="ChEBI" id="CHEBI:49883"/>
        <label>2</label>
    </ligand>
</feature>
<keyword evidence="6 8" id="KW-0408">Iron</keyword>
<name>A0A7V3V0E6_UNCW3</name>
<proteinExistence type="inferred from homology"/>
<dbReference type="Gene3D" id="3.40.50.11540">
    <property type="entry name" value="NADH-ubiquinone oxidoreductase 51kDa subunit"/>
    <property type="match status" value="1"/>
</dbReference>
<feature type="binding site" evidence="8">
    <location>
        <position position="369"/>
    </location>
    <ligand>
        <name>[4Fe-4S] cluster</name>
        <dbReference type="ChEBI" id="CHEBI:49883"/>
        <label>1</label>
    </ligand>
</feature>
<dbReference type="NCBIfam" id="TIGR01945">
    <property type="entry name" value="rnfC"/>
    <property type="match status" value="1"/>
</dbReference>
<dbReference type="Pfam" id="PF13237">
    <property type="entry name" value="Fer4_10"/>
    <property type="match status" value="1"/>
</dbReference>
<keyword evidence="8" id="KW-1278">Translocase</keyword>
<feature type="binding site" evidence="8">
    <location>
        <position position="372"/>
    </location>
    <ligand>
        <name>[4Fe-4S] cluster</name>
        <dbReference type="ChEBI" id="CHEBI:49883"/>
        <label>1</label>
    </ligand>
</feature>
<feature type="domain" description="4Fe-4S ferredoxin-type" evidence="9">
    <location>
        <begin position="357"/>
        <end position="386"/>
    </location>
</feature>
<evidence type="ECO:0000256" key="8">
    <source>
        <dbReference type="HAMAP-Rule" id="MF_00461"/>
    </source>
</evidence>
<feature type="binding site" evidence="8">
    <location>
        <position position="408"/>
    </location>
    <ligand>
        <name>[4Fe-4S] cluster</name>
        <dbReference type="ChEBI" id="CHEBI:49883"/>
        <label>2</label>
    </ligand>
</feature>
<dbReference type="Gene3D" id="3.10.20.600">
    <property type="match status" value="1"/>
</dbReference>
<comment type="function">
    <text evidence="8">Part of a membrane-bound complex that couples electron transfer with translocation of ions across the membrane.</text>
</comment>
<protein>
    <recommendedName>
        <fullName evidence="8">Ion-translocating oxidoreductase complex subunit C</fullName>
        <ecNumber evidence="8">7.-.-.-</ecNumber>
    </recommendedName>
    <alternativeName>
        <fullName evidence="8">Rnf electron transport complex subunit C</fullName>
    </alternativeName>
</protein>
<dbReference type="GO" id="GO:0005886">
    <property type="term" value="C:plasma membrane"/>
    <property type="evidence" value="ECO:0007669"/>
    <property type="project" value="UniProtKB-SubCell"/>
</dbReference>
<dbReference type="GO" id="GO:0022900">
    <property type="term" value="P:electron transport chain"/>
    <property type="evidence" value="ECO:0007669"/>
    <property type="project" value="UniProtKB-UniRule"/>
</dbReference>
<comment type="cofactor">
    <cofactor evidence="8">
        <name>[4Fe-4S] cluster</name>
        <dbReference type="ChEBI" id="CHEBI:49883"/>
    </cofactor>
    <text evidence="8">Binds 2 [4Fe-4S] clusters per subunit.</text>
</comment>
<dbReference type="InterPro" id="IPR037225">
    <property type="entry name" value="Nuo51_FMN-bd_sf"/>
</dbReference>
<keyword evidence="1 8" id="KW-0813">Transport</keyword>
<keyword evidence="8" id="KW-0472">Membrane</keyword>
<organism evidence="10">
    <name type="scientific">candidate division WOR-3 bacterium</name>
    <dbReference type="NCBI Taxonomy" id="2052148"/>
    <lineage>
        <taxon>Bacteria</taxon>
        <taxon>Bacteria division WOR-3</taxon>
    </lineage>
</organism>
<dbReference type="InterPro" id="IPR010208">
    <property type="entry name" value="Ion_transpt_RnfC/RsxC"/>
</dbReference>
<feature type="binding site" evidence="8">
    <location>
        <position position="415"/>
    </location>
    <ligand>
        <name>[4Fe-4S] cluster</name>
        <dbReference type="ChEBI" id="CHEBI:49883"/>
        <label>1</label>
    </ligand>
</feature>
<keyword evidence="7 8" id="KW-0411">Iron-sulfur</keyword>
<feature type="binding site" evidence="8">
    <location>
        <position position="366"/>
    </location>
    <ligand>
        <name>[4Fe-4S] cluster</name>
        <dbReference type="ChEBI" id="CHEBI:49883"/>
        <label>1</label>
    </ligand>
</feature>
<accession>A0A7V3V0E6</accession>
<dbReference type="Pfam" id="PF13375">
    <property type="entry name" value="RnfC_N"/>
    <property type="match status" value="1"/>
</dbReference>
<comment type="subunit">
    <text evidence="8">The complex is composed of six subunits: RnfA, RnfB, RnfC, RnfD, RnfE and RnfG.</text>
</comment>
<gene>
    <name evidence="10" type="primary">rsxC</name>
    <name evidence="8" type="synonym">rnfC</name>
    <name evidence="10" type="ORF">ENX16_06055</name>
</gene>
<evidence type="ECO:0000256" key="6">
    <source>
        <dbReference type="ARBA" id="ARBA00023004"/>
    </source>
</evidence>
<dbReference type="InterPro" id="IPR011538">
    <property type="entry name" value="Nuo51_FMN-bd"/>
</dbReference>
<dbReference type="PANTHER" id="PTHR43034">
    <property type="entry name" value="ION-TRANSLOCATING OXIDOREDUCTASE COMPLEX SUBUNIT C"/>
    <property type="match status" value="1"/>
</dbReference>
<evidence type="ECO:0000256" key="4">
    <source>
        <dbReference type="ARBA" id="ARBA00022737"/>
    </source>
</evidence>
<dbReference type="Gene3D" id="3.30.70.20">
    <property type="match status" value="1"/>
</dbReference>
<keyword evidence="3 8" id="KW-0479">Metal-binding</keyword>
<sequence>MLKFMLRFRGGIHPRERKEATENKPIEVAPLPSRVYLPLSQHLGAPSRAVVKKGDRVFTGSVIGEPGGAVSVPTHSSISGTVADVVDLPHPLTGRLTTTVIIESDGNDTMVTTIQEQHTADLTPQQIIDAVRNAGIVGLGGAAFPTFFKLMSPKDKPVDTLIINGCECEPYLTADHRLMLEKPAEIVEGVSFLARALSVQNVIIAIEDNKQNAIEAIQENVAGKNFRVVKLKTKYPQGAEKQLIKACLNREVPSGGLPADVGCIVQNVGTSLAVRNAARFNRPLYERVVTITGPGVKEPKNLWVRVGTPVRDLIEFCGGYNGQPRKIINGGPMMGIALSSDQAPVLKGTSGILVFNQAEEPSEQDCIRCARCIQVCPMGLSPTRLNYHIRAKRFTAAKNEHLLDCIECGCCSYVCPAKIRLVHNFKFGKAEIARLKV</sequence>
<evidence type="ECO:0000256" key="2">
    <source>
        <dbReference type="ARBA" id="ARBA00022485"/>
    </source>
</evidence>
<feature type="binding site" evidence="8">
    <location>
        <position position="411"/>
    </location>
    <ligand>
        <name>[4Fe-4S] cluster</name>
        <dbReference type="ChEBI" id="CHEBI:49883"/>
        <label>2</label>
    </ligand>
</feature>
<dbReference type="HAMAP" id="MF_00461">
    <property type="entry name" value="RsxC_RnfC"/>
    <property type="match status" value="1"/>
</dbReference>
<dbReference type="Pfam" id="PF10531">
    <property type="entry name" value="SLBB"/>
    <property type="match status" value="1"/>
</dbReference>
<reference evidence="10" key="1">
    <citation type="journal article" date="2020" name="mSystems">
        <title>Genome- and Community-Level Interaction Insights into Carbon Utilization and Element Cycling Functions of Hydrothermarchaeota in Hydrothermal Sediment.</title>
        <authorList>
            <person name="Zhou Z."/>
            <person name="Liu Y."/>
            <person name="Xu W."/>
            <person name="Pan J."/>
            <person name="Luo Z.H."/>
            <person name="Li M."/>
        </authorList>
    </citation>
    <scope>NUCLEOTIDE SEQUENCE [LARGE SCALE GENOMIC DNA]</scope>
    <source>
        <strain evidence="10">SpSt-914</strain>
    </source>
</reference>
<dbReference type="EMBL" id="DTMZ01000142">
    <property type="protein sequence ID" value="HGD13622.1"/>
    <property type="molecule type" value="Genomic_DNA"/>
</dbReference>
<comment type="similarity">
    <text evidence="8">Belongs to the 4Fe4S bacterial-type ferredoxin family. RnfC subfamily.</text>
</comment>
<keyword evidence="8" id="KW-1003">Cell membrane</keyword>
<evidence type="ECO:0000256" key="1">
    <source>
        <dbReference type="ARBA" id="ARBA00022448"/>
    </source>
</evidence>
<evidence type="ECO:0000256" key="5">
    <source>
        <dbReference type="ARBA" id="ARBA00022982"/>
    </source>
</evidence>
<dbReference type="SUPFAM" id="SSF46548">
    <property type="entry name" value="alpha-helical ferredoxin"/>
    <property type="match status" value="1"/>
</dbReference>
<dbReference type="GO" id="GO:0046872">
    <property type="term" value="F:metal ion binding"/>
    <property type="evidence" value="ECO:0007669"/>
    <property type="project" value="UniProtKB-KW"/>
</dbReference>
<keyword evidence="2 8" id="KW-0004">4Fe-4S</keyword>
<comment type="caution">
    <text evidence="10">The sequence shown here is derived from an EMBL/GenBank/DDBJ whole genome shotgun (WGS) entry which is preliminary data.</text>
</comment>
<dbReference type="GO" id="GO:0051539">
    <property type="term" value="F:4 iron, 4 sulfur cluster binding"/>
    <property type="evidence" value="ECO:0007669"/>
    <property type="project" value="UniProtKB-KW"/>
</dbReference>
<dbReference type="PROSITE" id="PS00198">
    <property type="entry name" value="4FE4S_FER_1"/>
    <property type="match status" value="2"/>
</dbReference>
<dbReference type="PANTHER" id="PTHR43034:SF2">
    <property type="entry name" value="ION-TRANSLOCATING OXIDOREDUCTASE COMPLEX SUBUNIT C"/>
    <property type="match status" value="1"/>
</dbReference>
<feature type="domain" description="4Fe-4S ferredoxin-type" evidence="9">
    <location>
        <begin position="394"/>
        <end position="425"/>
    </location>
</feature>
<evidence type="ECO:0000313" key="10">
    <source>
        <dbReference type="EMBL" id="HGD13622.1"/>
    </source>
</evidence>